<evidence type="ECO:0000256" key="3">
    <source>
        <dbReference type="ARBA" id="ARBA00022478"/>
    </source>
</evidence>
<comment type="similarity">
    <text evidence="1">Belongs to the RNA polymerase beta chain family.</text>
</comment>
<gene>
    <name evidence="8" type="ORF">NC653_008112</name>
</gene>
<proteinExistence type="inferred from homology"/>
<dbReference type="AlphaFoldDB" id="A0AAD6W8N2"/>
<evidence type="ECO:0000313" key="8">
    <source>
        <dbReference type="EMBL" id="KAJ7002796.1"/>
    </source>
</evidence>
<evidence type="ECO:0000256" key="6">
    <source>
        <dbReference type="ARBA" id="ARBA00023163"/>
    </source>
</evidence>
<name>A0AAD6W8N2_9ROSI</name>
<dbReference type="GO" id="GO:0003677">
    <property type="term" value="F:DNA binding"/>
    <property type="evidence" value="ECO:0007669"/>
    <property type="project" value="InterPro"/>
</dbReference>
<keyword evidence="6" id="KW-0804">Transcription</keyword>
<sequence>MRNTWTFQLALCTCCTTTPERKGQTRGQWVGEMEVWALKGFGVSHILQEMLTYKSGRTIPKPENAPKSFRLLIQELRSLALELKHFLISEKNFQINRKEVQSE</sequence>
<evidence type="ECO:0000259" key="7">
    <source>
        <dbReference type="Pfam" id="PF04560"/>
    </source>
</evidence>
<keyword evidence="4" id="KW-0808">Transferase</keyword>
<dbReference type="Proteomes" id="UP001164929">
    <property type="component" value="Chromosome 3"/>
</dbReference>
<evidence type="ECO:0000256" key="2">
    <source>
        <dbReference type="ARBA" id="ARBA00012418"/>
    </source>
</evidence>
<feature type="domain" description="RNA polymerase Rpb2" evidence="7">
    <location>
        <begin position="27"/>
        <end position="56"/>
    </location>
</feature>
<dbReference type="GO" id="GO:0006351">
    <property type="term" value="P:DNA-templated transcription"/>
    <property type="evidence" value="ECO:0007669"/>
    <property type="project" value="InterPro"/>
</dbReference>
<dbReference type="InterPro" id="IPR015712">
    <property type="entry name" value="DNA-dir_RNA_pol_su2"/>
</dbReference>
<dbReference type="GO" id="GO:0003899">
    <property type="term" value="F:DNA-directed RNA polymerase activity"/>
    <property type="evidence" value="ECO:0007669"/>
    <property type="project" value="UniProtKB-EC"/>
</dbReference>
<dbReference type="Pfam" id="PF04560">
    <property type="entry name" value="RNA_pol_Rpb2_7"/>
    <property type="match status" value="1"/>
</dbReference>
<dbReference type="EC" id="2.7.7.6" evidence="2"/>
<dbReference type="SUPFAM" id="SSF64484">
    <property type="entry name" value="beta and beta-prime subunits of DNA dependent RNA-polymerase"/>
    <property type="match status" value="1"/>
</dbReference>
<evidence type="ECO:0000256" key="1">
    <source>
        <dbReference type="ARBA" id="ARBA00006835"/>
    </source>
</evidence>
<dbReference type="GO" id="GO:0032549">
    <property type="term" value="F:ribonucleoside binding"/>
    <property type="evidence" value="ECO:0007669"/>
    <property type="project" value="InterPro"/>
</dbReference>
<evidence type="ECO:0000313" key="9">
    <source>
        <dbReference type="Proteomes" id="UP001164929"/>
    </source>
</evidence>
<protein>
    <recommendedName>
        <fullName evidence="2">DNA-directed RNA polymerase</fullName>
        <ecNumber evidence="2">2.7.7.6</ecNumber>
    </recommendedName>
</protein>
<comment type="caution">
    <text evidence="8">The sequence shown here is derived from an EMBL/GenBank/DDBJ whole genome shotgun (WGS) entry which is preliminary data.</text>
</comment>
<dbReference type="Gene3D" id="3.90.1800.10">
    <property type="entry name" value="RNA polymerase alpha subunit dimerisation domain"/>
    <property type="match status" value="1"/>
</dbReference>
<evidence type="ECO:0000256" key="5">
    <source>
        <dbReference type="ARBA" id="ARBA00022695"/>
    </source>
</evidence>
<keyword evidence="9" id="KW-1185">Reference proteome</keyword>
<accession>A0AAD6W8N2</accession>
<dbReference type="PANTHER" id="PTHR20856">
    <property type="entry name" value="DNA-DIRECTED RNA POLYMERASE I SUBUNIT 2"/>
    <property type="match status" value="1"/>
</dbReference>
<organism evidence="8 9">
    <name type="scientific">Populus alba x Populus x berolinensis</name>
    <dbReference type="NCBI Taxonomy" id="444605"/>
    <lineage>
        <taxon>Eukaryota</taxon>
        <taxon>Viridiplantae</taxon>
        <taxon>Streptophyta</taxon>
        <taxon>Embryophyta</taxon>
        <taxon>Tracheophyta</taxon>
        <taxon>Spermatophyta</taxon>
        <taxon>Magnoliopsida</taxon>
        <taxon>eudicotyledons</taxon>
        <taxon>Gunneridae</taxon>
        <taxon>Pentapetalae</taxon>
        <taxon>rosids</taxon>
        <taxon>fabids</taxon>
        <taxon>Malpighiales</taxon>
        <taxon>Salicaceae</taxon>
        <taxon>Saliceae</taxon>
        <taxon>Populus</taxon>
    </lineage>
</organism>
<keyword evidence="5" id="KW-0548">Nucleotidyltransferase</keyword>
<keyword evidence="3" id="KW-0240">DNA-directed RNA polymerase</keyword>
<evidence type="ECO:0000256" key="4">
    <source>
        <dbReference type="ARBA" id="ARBA00022679"/>
    </source>
</evidence>
<dbReference type="EMBL" id="JAQIZT010000003">
    <property type="protein sequence ID" value="KAJ7002796.1"/>
    <property type="molecule type" value="Genomic_DNA"/>
</dbReference>
<dbReference type="GO" id="GO:0000428">
    <property type="term" value="C:DNA-directed RNA polymerase complex"/>
    <property type="evidence" value="ECO:0007669"/>
    <property type="project" value="UniProtKB-KW"/>
</dbReference>
<dbReference type="InterPro" id="IPR007641">
    <property type="entry name" value="RNA_pol_Rpb2_7"/>
</dbReference>
<reference evidence="8" key="1">
    <citation type="journal article" date="2023" name="Mol. Ecol. Resour.">
        <title>Chromosome-level genome assembly of a triploid poplar Populus alba 'Berolinensis'.</title>
        <authorList>
            <person name="Chen S."/>
            <person name="Yu Y."/>
            <person name="Wang X."/>
            <person name="Wang S."/>
            <person name="Zhang T."/>
            <person name="Zhou Y."/>
            <person name="He R."/>
            <person name="Meng N."/>
            <person name="Wang Y."/>
            <person name="Liu W."/>
            <person name="Liu Z."/>
            <person name="Liu J."/>
            <person name="Guo Q."/>
            <person name="Huang H."/>
            <person name="Sederoff R.R."/>
            <person name="Wang G."/>
            <person name="Qu G."/>
            <person name="Chen S."/>
        </authorList>
    </citation>
    <scope>NUCLEOTIDE SEQUENCE</scope>
    <source>
        <strain evidence="8">SC-2020</strain>
    </source>
</reference>